<accession>A0A2J7RNE2</accession>
<evidence type="ECO:0000313" key="3">
    <source>
        <dbReference type="EMBL" id="PNF42356.1"/>
    </source>
</evidence>
<name>A0A2J7RNE2_9NEOP</name>
<dbReference type="InterPro" id="IPR016024">
    <property type="entry name" value="ARM-type_fold"/>
</dbReference>
<dbReference type="AlphaFoldDB" id="A0A2J7RNE2"/>
<evidence type="ECO:0000259" key="1">
    <source>
        <dbReference type="Pfam" id="PF09324"/>
    </source>
</evidence>
<dbReference type="InterPro" id="IPR015403">
    <property type="entry name" value="Mon2/Sec7/BIG1-like_HDS"/>
</dbReference>
<evidence type="ECO:0000259" key="2">
    <source>
        <dbReference type="Pfam" id="PF16206"/>
    </source>
</evidence>
<sequence>MLTAKNLQCMRALLSLAHCHGSILGTAWHLVLTTLQHLVWILGLKPSTGGSLKAGRTTADSNAVITTAVMADLPVLSAMLSRLFESSQYLDDVALHHLIDALCKLSHEAMELAYSNREPSLFAVAKLLETGLVNLPRVEVLWRPLTNHLLEVCQHPHIRMREWGVEAVTYLVKAALQHKYQPPLRDNQKLQTLLLGPLSELSSVPHGDVRQRQLECVLQVLHGAGETLSHGWPLVLGIIGAVSDHHGENLIRVAFQCLQLVVTDFLPVMPWRCLPLCVDTAAKFGSQTQELNISLTAVGLMWNISDYFYQNQEKLCQSLSGDTTVFPDFPGTPNMPPFDKLWMCLYARLGDLCVDSRPAVRKSAGQTLFSTISAHGGLLHQPTWQAVLWQVLFPLLDKVRSLSNSASSEKVDTGGNILIHHSRNTAQKQWAETQVLTLSGVARVFNTKRQLLQTLGDFPRAWSLLLEFIENSALSKNNEVSLAALKAFQEILYLNKESEGTVASAPVIPASEETGVWGVAWRVWLSIGAESTTPPEEIVDVVDELYIPSQPFLTALVQIFPAVFQHIRTRFVASDLQKLCSVLQNAVVVPVQGEASPFILPSSNDVVLTQLQDGVLHSMELLQKEALAGADNMKTMIAAIFHQLLVFSKFACQPPPYGNLETKNICQMKGSTADWITMNYVPFGEKALSMVVNLYQETARDMSVIQFSILHDIIEALHVPLSMKYGCPSPGTWKLAVTSLLTVLHTGLPLARKHPQPFQQMWSQLANTLDQFLFPTSCPPKDRCPEEVQADEAVDCQVIELLRDEVLPHSHAIPREFVLKVVVLLNKGSIHSASNSTNDGESEQKLREEFAKTCFETLLQFSLLDGLDSGEVRGLEGGLAGRLAVTALLHRFQEVLHQYVEDERRSGKCPLPRYRLSEISFVLKAVATLVISLKKAPPEKVDRSSWEQLIALYPYLVDCTATASTQVSHSLREALLQYCDLLQPPVVHTYPNGV</sequence>
<comment type="caution">
    <text evidence="3">The sequence shown here is derived from an EMBL/GenBank/DDBJ whole genome shotgun (WGS) entry which is preliminary data.</text>
</comment>
<dbReference type="OrthoDB" id="294853at2759"/>
<organism evidence="3 4">
    <name type="scientific">Cryptotermes secundus</name>
    <dbReference type="NCBI Taxonomy" id="105785"/>
    <lineage>
        <taxon>Eukaryota</taxon>
        <taxon>Metazoa</taxon>
        <taxon>Ecdysozoa</taxon>
        <taxon>Arthropoda</taxon>
        <taxon>Hexapoda</taxon>
        <taxon>Insecta</taxon>
        <taxon>Pterygota</taxon>
        <taxon>Neoptera</taxon>
        <taxon>Polyneoptera</taxon>
        <taxon>Dictyoptera</taxon>
        <taxon>Blattodea</taxon>
        <taxon>Blattoidea</taxon>
        <taxon>Termitoidae</taxon>
        <taxon>Kalotermitidae</taxon>
        <taxon>Cryptotermitinae</taxon>
        <taxon>Cryptotermes</taxon>
    </lineage>
</organism>
<proteinExistence type="predicted"/>
<dbReference type="InterPro" id="IPR032817">
    <property type="entry name" value="Mon2_C"/>
</dbReference>
<evidence type="ECO:0000313" key="4">
    <source>
        <dbReference type="Proteomes" id="UP000235965"/>
    </source>
</evidence>
<dbReference type="Pfam" id="PF16206">
    <property type="entry name" value="Mon2_C"/>
    <property type="match status" value="2"/>
</dbReference>
<gene>
    <name evidence="3" type="primary">mon2_2</name>
    <name evidence="3" type="ORF">B7P43_G03690</name>
</gene>
<keyword evidence="4" id="KW-1185">Reference proteome</keyword>
<feature type="domain" description="Mon2 C-terminal" evidence="2">
    <location>
        <begin position="263"/>
        <end position="507"/>
    </location>
</feature>
<dbReference type="SUPFAM" id="SSF48371">
    <property type="entry name" value="ARM repeat"/>
    <property type="match status" value="1"/>
</dbReference>
<dbReference type="PANTHER" id="PTHR34199:SF4">
    <property type="entry name" value="ARM REPEAT SUPERFAMILY PROTEIN"/>
    <property type="match status" value="1"/>
</dbReference>
<dbReference type="Pfam" id="PF09324">
    <property type="entry name" value="Sec7-like_HDS"/>
    <property type="match status" value="1"/>
</dbReference>
<reference evidence="3 4" key="1">
    <citation type="submission" date="2017-12" db="EMBL/GenBank/DDBJ databases">
        <title>Hemimetabolous genomes reveal molecular basis of termite eusociality.</title>
        <authorList>
            <person name="Harrison M.C."/>
            <person name="Jongepier E."/>
            <person name="Robertson H.M."/>
            <person name="Arning N."/>
            <person name="Bitard-Feildel T."/>
            <person name="Chao H."/>
            <person name="Childers C.P."/>
            <person name="Dinh H."/>
            <person name="Doddapaneni H."/>
            <person name="Dugan S."/>
            <person name="Gowin J."/>
            <person name="Greiner C."/>
            <person name="Han Y."/>
            <person name="Hu H."/>
            <person name="Hughes D.S.T."/>
            <person name="Huylmans A.-K."/>
            <person name="Kemena C."/>
            <person name="Kremer L.P.M."/>
            <person name="Lee S.L."/>
            <person name="Lopez-Ezquerra A."/>
            <person name="Mallet L."/>
            <person name="Monroy-Kuhn J.M."/>
            <person name="Moser A."/>
            <person name="Murali S.C."/>
            <person name="Muzny D.M."/>
            <person name="Otani S."/>
            <person name="Piulachs M.-D."/>
            <person name="Poelchau M."/>
            <person name="Qu J."/>
            <person name="Schaub F."/>
            <person name="Wada-Katsumata A."/>
            <person name="Worley K.C."/>
            <person name="Xie Q."/>
            <person name="Ylla G."/>
            <person name="Poulsen M."/>
            <person name="Gibbs R.A."/>
            <person name="Schal C."/>
            <person name="Richards S."/>
            <person name="Belles X."/>
            <person name="Korb J."/>
            <person name="Bornberg-Bauer E."/>
        </authorList>
    </citation>
    <scope>NUCLEOTIDE SEQUENCE [LARGE SCALE GENOMIC DNA]</scope>
    <source>
        <tissue evidence="3">Whole body</tissue>
    </source>
</reference>
<feature type="domain" description="Mon2 C-terminal" evidence="2">
    <location>
        <begin position="513"/>
        <end position="985"/>
    </location>
</feature>
<dbReference type="PANTHER" id="PTHR34199">
    <property type="entry name" value="NUMOD3 MOTIF FAMILY PROTEIN, EXPRESSED"/>
    <property type="match status" value="1"/>
</dbReference>
<protein>
    <submittedName>
        <fullName evidence="3">MON2-like protein</fullName>
    </submittedName>
</protein>
<feature type="domain" description="Mon2/Sec7/BIG1-like HDS" evidence="1">
    <location>
        <begin position="181"/>
        <end position="259"/>
    </location>
</feature>
<dbReference type="EMBL" id="NEVH01002541">
    <property type="protein sequence ID" value="PNF42356.1"/>
    <property type="molecule type" value="Genomic_DNA"/>
</dbReference>
<dbReference type="Proteomes" id="UP000235965">
    <property type="component" value="Unassembled WGS sequence"/>
</dbReference>